<evidence type="ECO:0000256" key="3">
    <source>
        <dbReference type="ARBA" id="ARBA00022475"/>
    </source>
</evidence>
<dbReference type="GO" id="GO:0033281">
    <property type="term" value="C:TAT protein transport complex"/>
    <property type="evidence" value="ECO:0007669"/>
    <property type="project" value="UniProtKB-UniRule"/>
</dbReference>
<gene>
    <name evidence="9" type="primary">tatA</name>
    <name evidence="10" type="ORF">UU03_C0013G0002</name>
</gene>
<reference evidence="10 11" key="1">
    <citation type="journal article" date="2015" name="Nature">
        <title>rRNA introns, odd ribosomes, and small enigmatic genomes across a large radiation of phyla.</title>
        <authorList>
            <person name="Brown C.T."/>
            <person name="Hug L.A."/>
            <person name="Thomas B.C."/>
            <person name="Sharon I."/>
            <person name="Castelle C.J."/>
            <person name="Singh A."/>
            <person name="Wilkins M.J."/>
            <person name="Williams K.H."/>
            <person name="Banfield J.F."/>
        </authorList>
    </citation>
    <scope>NUCLEOTIDE SEQUENCE [LARGE SCALE GENOMIC DNA]</scope>
</reference>
<keyword evidence="3 9" id="KW-1003">Cell membrane</keyword>
<name>A0A0G0SL32_9BACT</name>
<keyword evidence="4 9" id="KW-0812">Transmembrane</keyword>
<keyword evidence="2 9" id="KW-0813">Transport</keyword>
<dbReference type="PATRIC" id="fig|1618554.3.peg.243"/>
<organism evidence="10 11">
    <name type="scientific">Candidatus Woesebacteria bacterium GW2011_GWA1_40_45</name>
    <dbReference type="NCBI Taxonomy" id="1618554"/>
    <lineage>
        <taxon>Bacteria</taxon>
        <taxon>Candidatus Woeseibacteriota</taxon>
    </lineage>
</organism>
<evidence type="ECO:0000256" key="2">
    <source>
        <dbReference type="ARBA" id="ARBA00022448"/>
    </source>
</evidence>
<dbReference type="Pfam" id="PF02416">
    <property type="entry name" value="TatA_B_E"/>
    <property type="match status" value="1"/>
</dbReference>
<evidence type="ECO:0000256" key="6">
    <source>
        <dbReference type="ARBA" id="ARBA00022989"/>
    </source>
</evidence>
<dbReference type="InterPro" id="IPR003369">
    <property type="entry name" value="TatA/B/E"/>
</dbReference>
<dbReference type="Gene3D" id="1.20.5.3310">
    <property type="match status" value="1"/>
</dbReference>
<evidence type="ECO:0000256" key="9">
    <source>
        <dbReference type="HAMAP-Rule" id="MF_00236"/>
    </source>
</evidence>
<keyword evidence="6 9" id="KW-1133">Transmembrane helix</keyword>
<protein>
    <recommendedName>
        <fullName evidence="9">Sec-independent protein translocase protein TatA</fullName>
    </recommendedName>
</protein>
<evidence type="ECO:0000313" key="10">
    <source>
        <dbReference type="EMBL" id="KKR63076.1"/>
    </source>
</evidence>
<sequence>MLANIGSTEIIIIAVIILILFGGKKLPEMGKGLGESLKEFKNAFGSKETKK</sequence>
<dbReference type="Proteomes" id="UP000034613">
    <property type="component" value="Unassembled WGS sequence"/>
</dbReference>
<evidence type="ECO:0000256" key="8">
    <source>
        <dbReference type="ARBA" id="ARBA00023136"/>
    </source>
</evidence>
<dbReference type="NCBIfam" id="NF011430">
    <property type="entry name" value="PRK14861.1"/>
    <property type="match status" value="1"/>
</dbReference>
<comment type="subunit">
    <text evidence="9">Forms a complex with TatC.</text>
</comment>
<dbReference type="HAMAP" id="MF_00236">
    <property type="entry name" value="TatA_E"/>
    <property type="match status" value="1"/>
</dbReference>
<feature type="transmembrane region" description="Helical" evidence="9">
    <location>
        <begin position="6"/>
        <end position="23"/>
    </location>
</feature>
<dbReference type="EMBL" id="LBZB01000013">
    <property type="protein sequence ID" value="KKR63076.1"/>
    <property type="molecule type" value="Genomic_DNA"/>
</dbReference>
<proteinExistence type="inferred from homology"/>
<evidence type="ECO:0000256" key="4">
    <source>
        <dbReference type="ARBA" id="ARBA00022692"/>
    </source>
</evidence>
<dbReference type="PANTHER" id="PTHR42982">
    <property type="entry name" value="SEC-INDEPENDENT PROTEIN TRANSLOCASE PROTEIN TATA"/>
    <property type="match status" value="1"/>
</dbReference>
<dbReference type="NCBIfam" id="TIGR01411">
    <property type="entry name" value="tatAE"/>
    <property type="match status" value="1"/>
</dbReference>
<comment type="caution">
    <text evidence="10">The sequence shown here is derived from an EMBL/GenBank/DDBJ whole genome shotgun (WGS) entry which is preliminary data.</text>
</comment>
<accession>A0A0G0SL32</accession>
<dbReference type="GO" id="GO:0043953">
    <property type="term" value="P:protein transport by the Tat complex"/>
    <property type="evidence" value="ECO:0007669"/>
    <property type="project" value="UniProtKB-UniRule"/>
</dbReference>
<evidence type="ECO:0000313" key="11">
    <source>
        <dbReference type="Proteomes" id="UP000034613"/>
    </source>
</evidence>
<evidence type="ECO:0000256" key="5">
    <source>
        <dbReference type="ARBA" id="ARBA00022927"/>
    </source>
</evidence>
<keyword evidence="5 9" id="KW-0653">Protein transport</keyword>
<keyword evidence="7 9" id="KW-0811">Translocation</keyword>
<dbReference type="GO" id="GO:0008320">
    <property type="term" value="F:protein transmembrane transporter activity"/>
    <property type="evidence" value="ECO:0007669"/>
    <property type="project" value="UniProtKB-UniRule"/>
</dbReference>
<comment type="similarity">
    <text evidence="9">Belongs to the TatA/E family.</text>
</comment>
<dbReference type="AlphaFoldDB" id="A0A0G0SL32"/>
<dbReference type="InterPro" id="IPR006312">
    <property type="entry name" value="TatA/E"/>
</dbReference>
<dbReference type="PANTHER" id="PTHR42982:SF1">
    <property type="entry name" value="SEC-INDEPENDENT PROTEIN TRANSLOCASE PROTEIN TATA"/>
    <property type="match status" value="1"/>
</dbReference>
<comment type="function">
    <text evidence="9">Part of the twin-arginine translocation (Tat) system that transports large folded proteins containing a characteristic twin-arginine motif in their signal peptide across membranes. TatA could form the protein-conducting channel of the Tat system.</text>
</comment>
<evidence type="ECO:0000256" key="7">
    <source>
        <dbReference type="ARBA" id="ARBA00023010"/>
    </source>
</evidence>
<keyword evidence="8 9" id="KW-0472">Membrane</keyword>
<evidence type="ECO:0000256" key="1">
    <source>
        <dbReference type="ARBA" id="ARBA00004162"/>
    </source>
</evidence>
<comment type="subcellular location">
    <subcellularLocation>
        <location evidence="1 9">Cell membrane</location>
        <topology evidence="1 9">Single-pass membrane protein</topology>
    </subcellularLocation>
</comment>